<comment type="similarity">
    <text evidence="1">Belongs to the UPF0213 family.</text>
</comment>
<reference evidence="3 4" key="1">
    <citation type="journal article" date="2016" name="Nat. Commun.">
        <title>Thousands of microbial genomes shed light on interconnected biogeochemical processes in an aquifer system.</title>
        <authorList>
            <person name="Anantharaman K."/>
            <person name="Brown C.T."/>
            <person name="Hug L.A."/>
            <person name="Sharon I."/>
            <person name="Castelle C.J."/>
            <person name="Probst A.J."/>
            <person name="Thomas B.C."/>
            <person name="Singh A."/>
            <person name="Wilkins M.J."/>
            <person name="Karaoz U."/>
            <person name="Brodie E.L."/>
            <person name="Williams K.H."/>
            <person name="Hubbard S.S."/>
            <person name="Banfield J.F."/>
        </authorList>
    </citation>
    <scope>NUCLEOTIDE SEQUENCE [LARGE SCALE GENOMIC DNA]</scope>
</reference>
<feature type="domain" description="GIY-YIG" evidence="2">
    <location>
        <begin position="1"/>
        <end position="77"/>
    </location>
</feature>
<evidence type="ECO:0000313" key="3">
    <source>
        <dbReference type="EMBL" id="OGK40100.1"/>
    </source>
</evidence>
<dbReference type="Pfam" id="PF01541">
    <property type="entry name" value="GIY-YIG"/>
    <property type="match status" value="1"/>
</dbReference>
<evidence type="ECO:0000313" key="4">
    <source>
        <dbReference type="Proteomes" id="UP000179270"/>
    </source>
</evidence>
<dbReference type="PANTHER" id="PTHR34477:SF5">
    <property type="entry name" value="BSL5627 PROTEIN"/>
    <property type="match status" value="1"/>
</dbReference>
<dbReference type="InterPro" id="IPR035901">
    <property type="entry name" value="GIY-YIG_endonuc_sf"/>
</dbReference>
<dbReference type="EMBL" id="MGAF01000037">
    <property type="protein sequence ID" value="OGK40100.1"/>
    <property type="molecule type" value="Genomic_DNA"/>
</dbReference>
<dbReference type="PANTHER" id="PTHR34477">
    <property type="entry name" value="UPF0213 PROTEIN YHBQ"/>
    <property type="match status" value="1"/>
</dbReference>
<dbReference type="SUPFAM" id="SSF82771">
    <property type="entry name" value="GIY-YIG endonuclease"/>
    <property type="match status" value="1"/>
</dbReference>
<dbReference type="AlphaFoldDB" id="A0A1F7I9Q1"/>
<dbReference type="PROSITE" id="PS50164">
    <property type="entry name" value="GIY_YIG"/>
    <property type="match status" value="1"/>
</dbReference>
<dbReference type="InterPro" id="IPR050190">
    <property type="entry name" value="UPF0213_domain"/>
</dbReference>
<proteinExistence type="inferred from homology"/>
<evidence type="ECO:0000259" key="2">
    <source>
        <dbReference type="PROSITE" id="PS50164"/>
    </source>
</evidence>
<dbReference type="InterPro" id="IPR000305">
    <property type="entry name" value="GIY-YIG_endonuc"/>
</dbReference>
<dbReference type="SMART" id="SM00465">
    <property type="entry name" value="GIYc"/>
    <property type="match status" value="1"/>
</dbReference>
<accession>A0A1F7I9Q1</accession>
<gene>
    <name evidence="3" type="ORF">A3A74_02760</name>
</gene>
<organism evidence="3 4">
    <name type="scientific">Candidatus Roizmanbacteria bacterium RIFCSPLOWO2_01_FULL_35_13</name>
    <dbReference type="NCBI Taxonomy" id="1802055"/>
    <lineage>
        <taxon>Bacteria</taxon>
        <taxon>Candidatus Roizmaniibacteriota</taxon>
    </lineage>
</organism>
<sequence>MPYYIYMLSNVKRTVFYIGITSNLKRRVYEHKNGLVEGFSNKYKLKYIIYFEEYKEVREAINREKQLKNWRRIWKINLIRTKNPSLKDLSENW</sequence>
<dbReference type="CDD" id="cd10448">
    <property type="entry name" value="GIY-YIG_unchar_3"/>
    <property type="match status" value="1"/>
</dbReference>
<protein>
    <recommendedName>
        <fullName evidence="2">GIY-YIG domain-containing protein</fullName>
    </recommendedName>
</protein>
<comment type="caution">
    <text evidence="3">The sequence shown here is derived from an EMBL/GenBank/DDBJ whole genome shotgun (WGS) entry which is preliminary data.</text>
</comment>
<dbReference type="Gene3D" id="3.40.1440.10">
    <property type="entry name" value="GIY-YIG endonuclease"/>
    <property type="match status" value="1"/>
</dbReference>
<dbReference type="STRING" id="1802055.A3A74_02760"/>
<name>A0A1F7I9Q1_9BACT</name>
<evidence type="ECO:0000256" key="1">
    <source>
        <dbReference type="ARBA" id="ARBA00007435"/>
    </source>
</evidence>
<dbReference type="Proteomes" id="UP000179270">
    <property type="component" value="Unassembled WGS sequence"/>
</dbReference>